<name>A0A7S0ZQI6_NOCSC</name>
<dbReference type="InterPro" id="IPR001478">
    <property type="entry name" value="PDZ"/>
</dbReference>
<dbReference type="InterPro" id="IPR036034">
    <property type="entry name" value="PDZ_sf"/>
</dbReference>
<sequence>MHAALIKGMNGVAVPLSDTDTQASVPEMATELQDGEFLVDICKNSDGLGLEIESINGMLLVAKLKQGPMTAWNATNVGDPDLVVRAGDRIISVNGTRGDSTVLIDELKRDSRLRLLMRHAREFRVDIDKAGRDLGICVISGNVKLDMLKISGLRSGVVEDWGLANPGSEVLVGDRIIEVNGISNDPPNMLEELRASSKLAMVVIRPA</sequence>
<dbReference type="PROSITE" id="PS50106">
    <property type="entry name" value="PDZ"/>
    <property type="match status" value="2"/>
</dbReference>
<evidence type="ECO:0000259" key="1">
    <source>
        <dbReference type="PROSITE" id="PS50106"/>
    </source>
</evidence>
<dbReference type="AlphaFoldDB" id="A0A7S0ZQI6"/>
<dbReference type="EMBL" id="HBFQ01005043">
    <property type="protein sequence ID" value="CAD8829199.1"/>
    <property type="molecule type" value="Transcribed_RNA"/>
</dbReference>
<gene>
    <name evidence="2" type="ORF">NSCI0253_LOCUS3545</name>
</gene>
<proteinExistence type="predicted"/>
<feature type="domain" description="PDZ" evidence="1">
    <location>
        <begin position="124"/>
        <end position="207"/>
    </location>
</feature>
<protein>
    <recommendedName>
        <fullName evidence="1">PDZ domain-containing protein</fullName>
    </recommendedName>
</protein>
<accession>A0A7S0ZQI6</accession>
<feature type="domain" description="PDZ" evidence="1">
    <location>
        <begin position="38"/>
        <end position="131"/>
    </location>
</feature>
<dbReference type="SUPFAM" id="SSF50156">
    <property type="entry name" value="PDZ domain-like"/>
    <property type="match status" value="2"/>
</dbReference>
<reference evidence="2" key="1">
    <citation type="submission" date="2021-01" db="EMBL/GenBank/DDBJ databases">
        <authorList>
            <person name="Corre E."/>
            <person name="Pelletier E."/>
            <person name="Niang G."/>
            <person name="Scheremetjew M."/>
            <person name="Finn R."/>
            <person name="Kale V."/>
            <person name="Holt S."/>
            <person name="Cochrane G."/>
            <person name="Meng A."/>
            <person name="Brown T."/>
            <person name="Cohen L."/>
        </authorList>
    </citation>
    <scope>NUCLEOTIDE SEQUENCE</scope>
</reference>
<evidence type="ECO:0000313" key="2">
    <source>
        <dbReference type="EMBL" id="CAD8829199.1"/>
    </source>
</evidence>
<organism evidence="2">
    <name type="scientific">Noctiluca scintillans</name>
    <name type="common">Sea sparkle</name>
    <name type="synonym">Red tide dinoflagellate</name>
    <dbReference type="NCBI Taxonomy" id="2966"/>
    <lineage>
        <taxon>Eukaryota</taxon>
        <taxon>Sar</taxon>
        <taxon>Alveolata</taxon>
        <taxon>Dinophyceae</taxon>
        <taxon>Noctilucales</taxon>
        <taxon>Noctilucaceae</taxon>
        <taxon>Noctiluca</taxon>
    </lineage>
</organism>